<evidence type="ECO:0000313" key="1">
    <source>
        <dbReference type="EMBL" id="MBF8189068.1"/>
    </source>
</evidence>
<dbReference type="Pfam" id="PF08310">
    <property type="entry name" value="LGFP"/>
    <property type="match status" value="1"/>
</dbReference>
<dbReference type="EMBL" id="JADOGI010000082">
    <property type="protein sequence ID" value="MBF8189068.1"/>
    <property type="molecule type" value="Genomic_DNA"/>
</dbReference>
<comment type="caution">
    <text evidence="1">The sequence shown here is derived from an EMBL/GenBank/DDBJ whole genome shotgun (WGS) entry which is preliminary data.</text>
</comment>
<sequence length="271" mass="29410">MVATRAVVNATWLRLGNPGRVEAGRHCSRGSWFSASDHVSITMSGKHRTGCGDFRNRENIMDRRIYFSMTATLALSTTLLAGSPAHAGSATTATATATTTSAACNPKYKPYGLIGDKWRASGGENSAYGCPTSAEYGFTTNKARRQDFKNGQIGWSPALGPKAMVRAYRTRGKANFQWGPTGRDWDYFEVRYAFSNGPVKKYKVKRSDAWNGGFGMDSGGPGPDPLRCIVSDGSSCGFAHYFSVRGCDNTGVFQTNSECGVWSIPVRLRSF</sequence>
<name>A0A931F2V7_9ACTN</name>
<organism evidence="1 2">
    <name type="scientific">Nonomuraea cypriaca</name>
    <dbReference type="NCBI Taxonomy" id="1187855"/>
    <lineage>
        <taxon>Bacteria</taxon>
        <taxon>Bacillati</taxon>
        <taxon>Actinomycetota</taxon>
        <taxon>Actinomycetes</taxon>
        <taxon>Streptosporangiales</taxon>
        <taxon>Streptosporangiaceae</taxon>
        <taxon>Nonomuraea</taxon>
    </lineage>
</organism>
<gene>
    <name evidence="1" type="ORF">ITP53_25700</name>
</gene>
<dbReference type="Proteomes" id="UP000605361">
    <property type="component" value="Unassembled WGS sequence"/>
</dbReference>
<keyword evidence="2" id="KW-1185">Reference proteome</keyword>
<proteinExistence type="predicted"/>
<protein>
    <submittedName>
        <fullName evidence="1">Uncharacterized protein</fullName>
    </submittedName>
</protein>
<reference evidence="1" key="1">
    <citation type="submission" date="2020-11" db="EMBL/GenBank/DDBJ databases">
        <title>Whole-genome analyses of Nonomuraea sp. K274.</title>
        <authorList>
            <person name="Veyisoglu A."/>
        </authorList>
    </citation>
    <scope>NUCLEOTIDE SEQUENCE</scope>
    <source>
        <strain evidence="1">K274</strain>
    </source>
</reference>
<evidence type="ECO:0000313" key="2">
    <source>
        <dbReference type="Proteomes" id="UP000605361"/>
    </source>
</evidence>
<dbReference type="AlphaFoldDB" id="A0A931F2V7"/>
<dbReference type="InterPro" id="IPR013207">
    <property type="entry name" value="LGFP"/>
</dbReference>
<accession>A0A931F2V7</accession>